<organism evidence="7 8">
    <name type="scientific">Listeria weihenstephanensis</name>
    <dbReference type="NCBI Taxonomy" id="1006155"/>
    <lineage>
        <taxon>Bacteria</taxon>
        <taxon>Bacillati</taxon>
        <taxon>Bacillota</taxon>
        <taxon>Bacilli</taxon>
        <taxon>Bacillales</taxon>
        <taxon>Listeriaceae</taxon>
        <taxon>Listeria</taxon>
    </lineage>
</organism>
<evidence type="ECO:0000259" key="5">
    <source>
        <dbReference type="Pfam" id="PF07731"/>
    </source>
</evidence>
<dbReference type="InterPro" id="IPR045087">
    <property type="entry name" value="Cu-oxidase_fam"/>
</dbReference>
<feature type="transmembrane region" description="Helical" evidence="4">
    <location>
        <begin position="146"/>
        <end position="165"/>
    </location>
</feature>
<accession>A0A841Z688</accession>
<sequence>MYMMFFGSSIFILVAMAVIWSVFFFKGTRALFIVNGFFFIAWCAVALLASLTIGWEFIRQIFGMLAPMVLSPILLVLIFREHTSWRTVTKRYAIFISWFAVFMIAFQIPAFPSVREYFECFGVPIFAFFLLYAWNKWLADQAKRSWLIVGSVFTILAFISVSLIWNANEMKADGQDMIMDWGGGNATKLQNQTDVTTLTGPSEADVTKRYRFTAAKKRMTVPDGTKKEVWLFNGEMTGPAIRVKQGDVVEVTLMNKDIADGVTIHWHGYDVPISEDGVPDISQKAVGVGESHTYRFKADKVGTFWYHSHSQSSEQVGHGLFGSLVVEPKDRTQNELEIVGFVAPKYIDKDGALLSANGSLPKTVKPGTKVRIRLGNAHNKPQKIILNGASYQVAAIDGNAIYQPTNLKDTYLQVPAGGRMDITFTMPNHAVRLFDAKDEAGGWEFQSTTRTTEASHDIPKEVFKPEQYGEQKATGLDLSRGFDREFTMVFDSKLAFFDGMVHHLWTINGMLYPNTPILMVSEGDLVKTTFINRSYGHHPMHLHGHTMLVLTRNGEATTGSPWWTDTLNVKPGETYEVAFKADNPGIWMDHCHNLDHATNGMMMHLQYDNVYTPFSGHTHE</sequence>
<dbReference type="Pfam" id="PF07731">
    <property type="entry name" value="Cu-oxidase_2"/>
    <property type="match status" value="1"/>
</dbReference>
<feature type="transmembrane region" description="Helical" evidence="4">
    <location>
        <begin position="92"/>
        <end position="110"/>
    </location>
</feature>
<feature type="domain" description="Plastocyanin-like" evidence="5">
    <location>
        <begin position="502"/>
        <end position="608"/>
    </location>
</feature>
<dbReference type="PROSITE" id="PS00080">
    <property type="entry name" value="MULTICOPPER_OXIDASE2"/>
    <property type="match status" value="1"/>
</dbReference>
<dbReference type="EMBL" id="JAARRL010000006">
    <property type="protein sequence ID" value="MBC1499977.1"/>
    <property type="molecule type" value="Genomic_DNA"/>
</dbReference>
<evidence type="ECO:0000256" key="3">
    <source>
        <dbReference type="ARBA" id="ARBA00023008"/>
    </source>
</evidence>
<comment type="caution">
    <text evidence="7">The sequence shown here is derived from an EMBL/GenBank/DDBJ whole genome shotgun (WGS) entry which is preliminary data.</text>
</comment>
<dbReference type="RefSeq" id="WP_185425023.1">
    <property type="nucleotide sequence ID" value="NZ_JAARRL010000006.1"/>
</dbReference>
<evidence type="ECO:0000259" key="6">
    <source>
        <dbReference type="Pfam" id="PF07732"/>
    </source>
</evidence>
<dbReference type="InterPro" id="IPR008972">
    <property type="entry name" value="Cupredoxin"/>
</dbReference>
<gene>
    <name evidence="7" type="ORF">HB943_05125</name>
</gene>
<reference evidence="7 8" key="1">
    <citation type="submission" date="2020-03" db="EMBL/GenBank/DDBJ databases">
        <title>Soil Listeria distribution.</title>
        <authorList>
            <person name="Liao J."/>
            <person name="Wiedmann M."/>
        </authorList>
    </citation>
    <scope>NUCLEOTIDE SEQUENCE [LARGE SCALE GENOMIC DNA]</scope>
    <source>
        <strain evidence="7 8">FSL L7-1523</strain>
    </source>
</reference>
<feature type="transmembrane region" description="Helical" evidence="4">
    <location>
        <begin position="32"/>
        <end position="55"/>
    </location>
</feature>
<dbReference type="AlphaFoldDB" id="A0A841Z688"/>
<dbReference type="PANTHER" id="PTHR11709:SF394">
    <property type="entry name" value="FI03373P-RELATED"/>
    <property type="match status" value="1"/>
</dbReference>
<evidence type="ECO:0000313" key="8">
    <source>
        <dbReference type="Proteomes" id="UP000564536"/>
    </source>
</evidence>
<feature type="transmembrane region" description="Helical" evidence="4">
    <location>
        <begin position="6"/>
        <end position="25"/>
    </location>
</feature>
<dbReference type="PANTHER" id="PTHR11709">
    <property type="entry name" value="MULTI-COPPER OXIDASE"/>
    <property type="match status" value="1"/>
</dbReference>
<dbReference type="InterPro" id="IPR011707">
    <property type="entry name" value="Cu-oxidase-like_N"/>
</dbReference>
<dbReference type="Pfam" id="PF07732">
    <property type="entry name" value="Cu-oxidase_3"/>
    <property type="match status" value="1"/>
</dbReference>
<keyword evidence="2" id="KW-0560">Oxidoreductase</keyword>
<protein>
    <submittedName>
        <fullName evidence="7">Multicopper oxidase domain-containing protein</fullName>
    </submittedName>
</protein>
<keyword evidence="3" id="KW-0186">Copper</keyword>
<dbReference type="Proteomes" id="UP000564536">
    <property type="component" value="Unassembled WGS sequence"/>
</dbReference>
<evidence type="ECO:0000256" key="1">
    <source>
        <dbReference type="ARBA" id="ARBA00022723"/>
    </source>
</evidence>
<dbReference type="GO" id="GO:0016491">
    <property type="term" value="F:oxidoreductase activity"/>
    <property type="evidence" value="ECO:0007669"/>
    <property type="project" value="UniProtKB-KW"/>
</dbReference>
<keyword evidence="4" id="KW-0472">Membrane</keyword>
<keyword evidence="1" id="KW-0479">Metal-binding</keyword>
<evidence type="ECO:0000313" key="7">
    <source>
        <dbReference type="EMBL" id="MBC1499977.1"/>
    </source>
</evidence>
<evidence type="ECO:0000256" key="2">
    <source>
        <dbReference type="ARBA" id="ARBA00023002"/>
    </source>
</evidence>
<proteinExistence type="predicted"/>
<keyword evidence="4" id="KW-1133">Transmembrane helix</keyword>
<evidence type="ECO:0000256" key="4">
    <source>
        <dbReference type="SAM" id="Phobius"/>
    </source>
</evidence>
<dbReference type="GO" id="GO:0005507">
    <property type="term" value="F:copper ion binding"/>
    <property type="evidence" value="ECO:0007669"/>
    <property type="project" value="InterPro"/>
</dbReference>
<dbReference type="SUPFAM" id="SSF49503">
    <property type="entry name" value="Cupredoxins"/>
    <property type="match status" value="3"/>
</dbReference>
<dbReference type="CDD" id="cd04202">
    <property type="entry name" value="CuRO_D2_2dMcoN_like"/>
    <property type="match status" value="1"/>
</dbReference>
<feature type="transmembrane region" description="Helical" evidence="4">
    <location>
        <begin position="61"/>
        <end position="80"/>
    </location>
</feature>
<keyword evidence="4" id="KW-0812">Transmembrane</keyword>
<name>A0A841Z688_9LIST</name>
<feature type="domain" description="Plastocyanin-like" evidence="6">
    <location>
        <begin position="216"/>
        <end position="330"/>
    </location>
</feature>
<dbReference type="InterPro" id="IPR002355">
    <property type="entry name" value="Cu_oxidase_Cu_BS"/>
</dbReference>
<feature type="transmembrane region" description="Helical" evidence="4">
    <location>
        <begin position="116"/>
        <end position="134"/>
    </location>
</feature>
<dbReference type="InterPro" id="IPR011706">
    <property type="entry name" value="Cu-oxidase_C"/>
</dbReference>
<dbReference type="Gene3D" id="2.60.40.420">
    <property type="entry name" value="Cupredoxins - blue copper proteins"/>
    <property type="match status" value="3"/>
</dbReference>